<evidence type="ECO:0000313" key="3">
    <source>
        <dbReference type="Proteomes" id="UP001237595"/>
    </source>
</evidence>
<dbReference type="Pfam" id="PF07687">
    <property type="entry name" value="M20_dimer"/>
    <property type="match status" value="1"/>
</dbReference>
<dbReference type="PANTHER" id="PTHR30575:SF0">
    <property type="entry name" value="XAA-ARG DIPEPTIDASE"/>
    <property type="match status" value="1"/>
</dbReference>
<protein>
    <submittedName>
        <fullName evidence="2">M20 family metallopeptidase</fullName>
    </submittedName>
</protein>
<organism evidence="2 3">
    <name type="scientific">Saccharopolyspora ipomoeae</name>
    <dbReference type="NCBI Taxonomy" id="3042027"/>
    <lineage>
        <taxon>Bacteria</taxon>
        <taxon>Bacillati</taxon>
        <taxon>Actinomycetota</taxon>
        <taxon>Actinomycetes</taxon>
        <taxon>Pseudonocardiales</taxon>
        <taxon>Pseudonocardiaceae</taxon>
        <taxon>Saccharopolyspora</taxon>
    </lineage>
</organism>
<dbReference type="CDD" id="cd05672">
    <property type="entry name" value="M20_ACY1L2-like"/>
    <property type="match status" value="1"/>
</dbReference>
<dbReference type="InterPro" id="IPR036264">
    <property type="entry name" value="Bact_exopeptidase_dim_dom"/>
</dbReference>
<dbReference type="SUPFAM" id="SSF53187">
    <property type="entry name" value="Zn-dependent exopeptidases"/>
    <property type="match status" value="2"/>
</dbReference>
<dbReference type="NCBIfam" id="TIGR01891">
    <property type="entry name" value="amidohydrolases"/>
    <property type="match status" value="1"/>
</dbReference>
<keyword evidence="3" id="KW-1185">Reference proteome</keyword>
<dbReference type="Gene3D" id="3.40.630.10">
    <property type="entry name" value="Zn peptidases"/>
    <property type="match status" value="2"/>
</dbReference>
<comment type="caution">
    <text evidence="2">The sequence shown here is derived from an EMBL/GenBank/DDBJ whole genome shotgun (WGS) entry which is preliminary data.</text>
</comment>
<sequence>MQPVQPDESYLRAVAAATEKAVATAEPLRSAHAGADEALLTAAERWVTEHRDDLLALSHDLHAHPEEAYAEHRSVARVAELLRGFGHDVEVGVGGLDTALRAGVGSGGPHVAVLAEYDALPGIGHGCGHNIICAAGVGGFLAAASAVLDPAASAVLDPAASAVQNTAASAVHNPAAPVAERTGGRVSLVGTPAEEGGGGKEHLARAGVFDDVDAVVMLHPFSHDIAAHPFLGRRQVEIVFHGVAAHASAQPFMGRNALDAVVAAYQGIAAMRQHMPSTDRVHGVITDGGKRPNVVPDRAAALFYVRSAEPGSLQDLARRVESIARGAAEMTGCGVELNWDHNPAYLPIRHNDTLAARWAGHQSRRGRTSLPRGVVPDYLTGSTDLGNLSFRMPAIHPMIGLGDANLSLHTEGFAAAAGSEAGDAAVIDGAVGLALTTVDYLADGDLRAAVRDEFEAAGGVLDVPNYFR</sequence>
<name>A0ABT6PXY9_9PSEU</name>
<dbReference type="EMBL" id="JASAOF010000040">
    <property type="protein sequence ID" value="MDI2032883.1"/>
    <property type="molecule type" value="Genomic_DNA"/>
</dbReference>
<reference evidence="2 3" key="1">
    <citation type="submission" date="2023-04" db="EMBL/GenBank/DDBJ databases">
        <title>Draft genome sequence of Saccharopolyspora sp. TS4A08 isolated from sweet potato rhizospheric soil.</title>
        <authorList>
            <person name="Suksaard P."/>
            <person name="Duangmal K."/>
        </authorList>
    </citation>
    <scope>NUCLEOTIDE SEQUENCE [LARGE SCALE GENOMIC DNA]</scope>
    <source>
        <strain evidence="2 3">TS4A08</strain>
    </source>
</reference>
<dbReference type="RefSeq" id="WP_281459128.1">
    <property type="nucleotide sequence ID" value="NZ_JASAOF010000040.1"/>
</dbReference>
<gene>
    <name evidence="2" type="ORF">QFW96_29975</name>
</gene>
<dbReference type="PANTHER" id="PTHR30575">
    <property type="entry name" value="PEPTIDASE M20"/>
    <property type="match status" value="1"/>
</dbReference>
<feature type="domain" description="Peptidase M20 dimerisation" evidence="1">
    <location>
        <begin position="234"/>
        <end position="325"/>
    </location>
</feature>
<dbReference type="InterPro" id="IPR011650">
    <property type="entry name" value="Peptidase_M20_dimer"/>
</dbReference>
<evidence type="ECO:0000259" key="1">
    <source>
        <dbReference type="Pfam" id="PF07687"/>
    </source>
</evidence>
<proteinExistence type="predicted"/>
<dbReference type="InterPro" id="IPR017439">
    <property type="entry name" value="Amidohydrolase"/>
</dbReference>
<dbReference type="SUPFAM" id="SSF55031">
    <property type="entry name" value="Bacterial exopeptidase dimerisation domain"/>
    <property type="match status" value="1"/>
</dbReference>
<accession>A0ABT6PXY9</accession>
<evidence type="ECO:0000313" key="2">
    <source>
        <dbReference type="EMBL" id="MDI2032883.1"/>
    </source>
</evidence>
<dbReference type="Proteomes" id="UP001237595">
    <property type="component" value="Unassembled WGS sequence"/>
</dbReference>
<dbReference type="InterPro" id="IPR052030">
    <property type="entry name" value="Peptidase_M20/M20A_hydrolases"/>
</dbReference>